<dbReference type="Proteomes" id="UP001204833">
    <property type="component" value="Unassembled WGS sequence"/>
</dbReference>
<comment type="caution">
    <text evidence="6">The sequence shown here is derived from an EMBL/GenBank/DDBJ whole genome shotgun (WGS) entry which is preliminary data.</text>
</comment>
<feature type="region of interest" description="Disordered" evidence="3">
    <location>
        <begin position="1"/>
        <end position="40"/>
    </location>
</feature>
<keyword evidence="2" id="KW-0129">CBS domain</keyword>
<feature type="transmembrane region" description="Helical" evidence="4">
    <location>
        <begin position="602"/>
        <end position="621"/>
    </location>
</feature>
<dbReference type="SMART" id="SM00116">
    <property type="entry name" value="CBS"/>
    <property type="match status" value="4"/>
</dbReference>
<protein>
    <recommendedName>
        <fullName evidence="5">CBS domain-containing protein</fullName>
    </recommendedName>
</protein>
<evidence type="ECO:0000313" key="7">
    <source>
        <dbReference type="Proteomes" id="UP001204833"/>
    </source>
</evidence>
<proteinExistence type="predicted"/>
<dbReference type="InterPro" id="IPR000644">
    <property type="entry name" value="CBS_dom"/>
</dbReference>
<dbReference type="GeneID" id="76153028"/>
<feature type="domain" description="CBS" evidence="5">
    <location>
        <begin position="246"/>
        <end position="303"/>
    </location>
</feature>
<keyword evidence="1" id="KW-0677">Repeat</keyword>
<keyword evidence="7" id="KW-1185">Reference proteome</keyword>
<keyword evidence="4" id="KW-1133">Transmembrane helix</keyword>
<dbReference type="InterPro" id="IPR000270">
    <property type="entry name" value="PB1_dom"/>
</dbReference>
<feature type="domain" description="CBS" evidence="5">
    <location>
        <begin position="140"/>
        <end position="196"/>
    </location>
</feature>
<organism evidence="6 7">
    <name type="scientific">Candida theae</name>
    <dbReference type="NCBI Taxonomy" id="1198502"/>
    <lineage>
        <taxon>Eukaryota</taxon>
        <taxon>Fungi</taxon>
        <taxon>Dikarya</taxon>
        <taxon>Ascomycota</taxon>
        <taxon>Saccharomycotina</taxon>
        <taxon>Pichiomycetes</taxon>
        <taxon>Debaryomycetaceae</taxon>
        <taxon>Candida/Lodderomyces clade</taxon>
        <taxon>Candida</taxon>
    </lineage>
</organism>
<evidence type="ECO:0000256" key="1">
    <source>
        <dbReference type="ARBA" id="ARBA00022737"/>
    </source>
</evidence>
<evidence type="ECO:0000256" key="2">
    <source>
        <dbReference type="PROSITE-ProRule" id="PRU00703"/>
    </source>
</evidence>
<sequence>MFTTPSHTLSPQKSSPSLTTTSTNYHQSDLRKRQSKRDEAIRRRIEHDLSKKKKNGSKVTRHKKAIPGTVLSLKPSDPIICKTTATVHEVSQMMTATRENCVLVVNDVGELLGIFTAKDLAFRIVGSGLTANSVTIDQIMTANPICANANNPASEALNLMVEKGFRHLPVLDNDNQIVGVLDITKCYAQQMEKLERMHAQSKTLYDAWNTVHNEIGVQDQPQHVFQYFETLKNKMNGPTLEHVLDETTEPIYVSVKTSVYEATVLMRENKTTAVLVKDTNQEVTGIFTSKDVVLRVIAAGLDPKNCSVVRVMTSHPDVAHTNLPIQQALRKMFEGHYLNLPVVNNDDDIIGMVDVLKLTYATLTQIKQLEAKDLPSSLDAPPEQGNEGPAWNKFWTSLDDTESVHSDSLMDESAAANAPDITQSEFQSFNVEIKPSDSISHADGSPNKDSTAAGSVSNSVQDDLPYIFKFKSPAIEGRVHRITLKPSDGVLLLRKLIHSKLNDNDFAKLNVSKPNATEEDSSSSLARNEEVAVSYIDDEGDVVSITTDTDLIECVRINKRLGNEKADLYLHNPHSHPSVEEVKSVRRGNKPEPLVTGIANEVLVPGVLAVLASSIIIGFTLSRK</sequence>
<dbReference type="InterPro" id="IPR046342">
    <property type="entry name" value="CBS_dom_sf"/>
</dbReference>
<evidence type="ECO:0000313" key="6">
    <source>
        <dbReference type="EMBL" id="KAI5949022.1"/>
    </source>
</evidence>
<feature type="region of interest" description="Disordered" evidence="3">
    <location>
        <begin position="375"/>
        <end position="394"/>
    </location>
</feature>
<gene>
    <name evidence="6" type="ORF">KGF57_004984</name>
</gene>
<dbReference type="EMBL" id="JAIHNG010000166">
    <property type="protein sequence ID" value="KAI5949022.1"/>
    <property type="molecule type" value="Genomic_DNA"/>
</dbReference>
<reference evidence="6 7" key="1">
    <citation type="journal article" date="2022" name="DNA Res.">
        <title>Genome analysis of five recently described species of the CUG-Ser clade uncovers Candida theae as a new hybrid lineage with pathogenic potential in the Candida parapsilosis species complex.</title>
        <authorList>
            <person name="Mixao V."/>
            <person name="Del Olmo V."/>
            <person name="Hegedusova E."/>
            <person name="Saus E."/>
            <person name="Pryszcz L."/>
            <person name="Cillingova A."/>
            <person name="Nosek J."/>
            <person name="Gabaldon T."/>
        </authorList>
    </citation>
    <scope>NUCLEOTIDE SEQUENCE [LARGE SCALE GENOMIC DNA]</scope>
    <source>
        <strain evidence="6 7">CBS 12239</strain>
    </source>
</reference>
<evidence type="ECO:0000259" key="5">
    <source>
        <dbReference type="PROSITE" id="PS51371"/>
    </source>
</evidence>
<name>A0AAD5BA00_9ASCO</name>
<feature type="compositionally biased region" description="Basic and acidic residues" evidence="3">
    <location>
        <begin position="28"/>
        <end position="40"/>
    </location>
</feature>
<keyword evidence="4" id="KW-0472">Membrane</keyword>
<dbReference type="RefSeq" id="XP_051606532.1">
    <property type="nucleotide sequence ID" value="XM_051754550.1"/>
</dbReference>
<dbReference type="CDD" id="cd17781">
    <property type="entry name" value="CBS_pair_MUG70_1"/>
    <property type="match status" value="1"/>
</dbReference>
<feature type="domain" description="CBS" evidence="5">
    <location>
        <begin position="312"/>
        <end position="369"/>
    </location>
</feature>
<dbReference type="InterPro" id="IPR051462">
    <property type="entry name" value="CBS_domain-containing"/>
</dbReference>
<accession>A0AAD5BA00</accession>
<dbReference type="AlphaFoldDB" id="A0AAD5BA00"/>
<dbReference type="SMART" id="SM00666">
    <property type="entry name" value="PB1"/>
    <property type="match status" value="1"/>
</dbReference>
<evidence type="ECO:0000256" key="4">
    <source>
        <dbReference type="SAM" id="Phobius"/>
    </source>
</evidence>
<dbReference type="PANTHER" id="PTHR48108:SF26">
    <property type="entry name" value="CBS DOMAIN-CONTAINING PROTEIN DDB_G0289609"/>
    <property type="match status" value="1"/>
</dbReference>
<dbReference type="Gene3D" id="3.10.580.10">
    <property type="entry name" value="CBS-domain"/>
    <property type="match status" value="2"/>
</dbReference>
<dbReference type="Pfam" id="PF00571">
    <property type="entry name" value="CBS"/>
    <property type="match status" value="4"/>
</dbReference>
<feature type="domain" description="CBS" evidence="5">
    <location>
        <begin position="73"/>
        <end position="131"/>
    </location>
</feature>
<keyword evidence="4" id="KW-0812">Transmembrane</keyword>
<dbReference type="Gene3D" id="3.10.20.90">
    <property type="entry name" value="Phosphatidylinositol 3-kinase Catalytic Subunit, Chain A, domain 1"/>
    <property type="match status" value="1"/>
</dbReference>
<feature type="compositionally biased region" description="Polar residues" evidence="3">
    <location>
        <begin position="447"/>
        <end position="457"/>
    </location>
</feature>
<dbReference type="Pfam" id="PF00564">
    <property type="entry name" value="PB1"/>
    <property type="match status" value="1"/>
</dbReference>
<dbReference type="PANTHER" id="PTHR48108">
    <property type="entry name" value="CBS DOMAIN-CONTAINING PROTEIN CBSX2, CHLOROPLASTIC"/>
    <property type="match status" value="1"/>
</dbReference>
<dbReference type="SUPFAM" id="SSF54277">
    <property type="entry name" value="CAD &amp; PB1 domains"/>
    <property type="match status" value="1"/>
</dbReference>
<dbReference type="CDD" id="cd17782">
    <property type="entry name" value="CBS_pair_MUG70_2"/>
    <property type="match status" value="1"/>
</dbReference>
<feature type="compositionally biased region" description="Polar residues" evidence="3">
    <location>
        <begin position="1"/>
        <end position="27"/>
    </location>
</feature>
<evidence type="ECO:0000256" key="3">
    <source>
        <dbReference type="SAM" id="MobiDB-lite"/>
    </source>
</evidence>
<dbReference type="PROSITE" id="PS51371">
    <property type="entry name" value="CBS"/>
    <property type="match status" value="4"/>
</dbReference>
<feature type="region of interest" description="Disordered" evidence="3">
    <location>
        <begin position="436"/>
        <end position="457"/>
    </location>
</feature>
<dbReference type="SUPFAM" id="SSF54631">
    <property type="entry name" value="CBS-domain pair"/>
    <property type="match status" value="2"/>
</dbReference>